<evidence type="ECO:0000313" key="1">
    <source>
        <dbReference type="EMBL" id="GAA3595747.1"/>
    </source>
</evidence>
<accession>A0ABP6Z2H2</accession>
<gene>
    <name evidence="1" type="ORF">GCM10022419_093800</name>
</gene>
<comment type="caution">
    <text evidence="1">The sequence shown here is derived from an EMBL/GenBank/DDBJ whole genome shotgun (WGS) entry which is preliminary data.</text>
</comment>
<sequence>MCGGEVVVHLIAGCAHEHLLLAAERGADPPQQDHFVDDFTPQALDPDIDAGWKTMRATVRRTLQPYLPEASLDAISDWLNANG</sequence>
<name>A0ABP6Z2H2_9ACTN</name>
<dbReference type="EMBL" id="BAABDQ010000030">
    <property type="protein sequence ID" value="GAA3595747.1"/>
    <property type="molecule type" value="Genomic_DNA"/>
</dbReference>
<protein>
    <submittedName>
        <fullName evidence="1">Uncharacterized protein</fullName>
    </submittedName>
</protein>
<dbReference type="Proteomes" id="UP001500630">
    <property type="component" value="Unassembled WGS sequence"/>
</dbReference>
<keyword evidence="2" id="KW-1185">Reference proteome</keyword>
<proteinExistence type="predicted"/>
<evidence type="ECO:0000313" key="2">
    <source>
        <dbReference type="Proteomes" id="UP001500630"/>
    </source>
</evidence>
<reference evidence="2" key="1">
    <citation type="journal article" date="2019" name="Int. J. Syst. Evol. Microbiol.">
        <title>The Global Catalogue of Microorganisms (GCM) 10K type strain sequencing project: providing services to taxonomists for standard genome sequencing and annotation.</title>
        <authorList>
            <consortium name="The Broad Institute Genomics Platform"/>
            <consortium name="The Broad Institute Genome Sequencing Center for Infectious Disease"/>
            <person name="Wu L."/>
            <person name="Ma J."/>
        </authorList>
    </citation>
    <scope>NUCLEOTIDE SEQUENCE [LARGE SCALE GENOMIC DNA]</scope>
    <source>
        <strain evidence="2">JCM 17326</strain>
    </source>
</reference>
<organism evidence="1 2">
    <name type="scientific">Nonomuraea rosea</name>
    <dbReference type="NCBI Taxonomy" id="638574"/>
    <lineage>
        <taxon>Bacteria</taxon>
        <taxon>Bacillati</taxon>
        <taxon>Actinomycetota</taxon>
        <taxon>Actinomycetes</taxon>
        <taxon>Streptosporangiales</taxon>
        <taxon>Streptosporangiaceae</taxon>
        <taxon>Nonomuraea</taxon>
    </lineage>
</organism>